<sequence length="123" mass="14022">MSKKENKKKGDWGEGQALDILMGKGHCLLAKNYRCKMGEVDLITRLGDTIVFTEVKYRSGLAYGTPGQAVDYRKQRHIVNTALCYIKQKHLFQENVRFDVIELLDSKEGLVANHIENAFLMAF</sequence>
<reference evidence="3 4" key="1">
    <citation type="submission" date="2016-10" db="EMBL/GenBank/DDBJ databases">
        <authorList>
            <person name="de Groot N.N."/>
        </authorList>
    </citation>
    <scope>NUCLEOTIDE SEQUENCE [LARGE SCALE GENOMIC DNA]</scope>
    <source>
        <strain evidence="3 4">SR12</strain>
    </source>
</reference>
<evidence type="ECO:0000313" key="4">
    <source>
        <dbReference type="Proteomes" id="UP000199394"/>
    </source>
</evidence>
<dbReference type="Proteomes" id="UP000199394">
    <property type="component" value="Unassembled WGS sequence"/>
</dbReference>
<name>A0A1H3XTL9_9FIRM</name>
<dbReference type="NCBIfam" id="TIGR00252">
    <property type="entry name" value="YraN family protein"/>
    <property type="match status" value="1"/>
</dbReference>
<dbReference type="RefSeq" id="WP_090304598.1">
    <property type="nucleotide sequence ID" value="NZ_FNRK01000002.1"/>
</dbReference>
<comment type="similarity">
    <text evidence="1 2">Belongs to the UPF0102 family.</text>
</comment>
<accession>A0A1H3XTL9</accession>
<evidence type="ECO:0000313" key="3">
    <source>
        <dbReference type="EMBL" id="SEA02837.1"/>
    </source>
</evidence>
<protein>
    <recommendedName>
        <fullName evidence="2">UPF0102 protein SAMN04515656_102210</fullName>
    </recommendedName>
</protein>
<dbReference type="Pfam" id="PF02021">
    <property type="entry name" value="UPF0102"/>
    <property type="match status" value="1"/>
</dbReference>
<dbReference type="OrthoDB" id="9802516at2"/>
<dbReference type="STRING" id="81409.SAMN04515656_102210"/>
<dbReference type="InterPro" id="IPR011856">
    <property type="entry name" value="tRNA_endonuc-like_dom_sf"/>
</dbReference>
<dbReference type="GO" id="GO:0003676">
    <property type="term" value="F:nucleic acid binding"/>
    <property type="evidence" value="ECO:0007669"/>
    <property type="project" value="InterPro"/>
</dbReference>
<dbReference type="CDD" id="cd20736">
    <property type="entry name" value="PoNe_Nuclease"/>
    <property type="match status" value="1"/>
</dbReference>
<dbReference type="Gene3D" id="3.40.1350.10">
    <property type="match status" value="1"/>
</dbReference>
<proteinExistence type="inferred from homology"/>
<gene>
    <name evidence="3" type="ORF">SAMN04515656_102210</name>
</gene>
<keyword evidence="3" id="KW-0255">Endonuclease</keyword>
<organism evidence="3 4">
    <name type="scientific">Eubacterium aggregans</name>
    <dbReference type="NCBI Taxonomy" id="81409"/>
    <lineage>
        <taxon>Bacteria</taxon>
        <taxon>Bacillati</taxon>
        <taxon>Bacillota</taxon>
        <taxon>Clostridia</taxon>
        <taxon>Eubacteriales</taxon>
        <taxon>Eubacteriaceae</taxon>
        <taxon>Eubacterium</taxon>
    </lineage>
</organism>
<evidence type="ECO:0000256" key="1">
    <source>
        <dbReference type="ARBA" id="ARBA00006738"/>
    </source>
</evidence>
<dbReference type="AlphaFoldDB" id="A0A1H3XTL9"/>
<dbReference type="EMBL" id="FNRK01000002">
    <property type="protein sequence ID" value="SEA02837.1"/>
    <property type="molecule type" value="Genomic_DNA"/>
</dbReference>
<dbReference type="HAMAP" id="MF_00048">
    <property type="entry name" value="UPF0102"/>
    <property type="match status" value="1"/>
</dbReference>
<dbReference type="InterPro" id="IPR003509">
    <property type="entry name" value="UPF0102_YraN-like"/>
</dbReference>
<dbReference type="InterPro" id="IPR011335">
    <property type="entry name" value="Restrct_endonuc-II-like"/>
</dbReference>
<keyword evidence="4" id="KW-1185">Reference proteome</keyword>
<dbReference type="SUPFAM" id="SSF52980">
    <property type="entry name" value="Restriction endonuclease-like"/>
    <property type="match status" value="1"/>
</dbReference>
<keyword evidence="3" id="KW-0540">Nuclease</keyword>
<dbReference type="NCBIfam" id="NF009150">
    <property type="entry name" value="PRK12497.1-3"/>
    <property type="match status" value="1"/>
</dbReference>
<dbReference type="PANTHER" id="PTHR34039:SF1">
    <property type="entry name" value="UPF0102 PROTEIN YRAN"/>
    <property type="match status" value="1"/>
</dbReference>
<dbReference type="PANTHER" id="PTHR34039">
    <property type="entry name" value="UPF0102 PROTEIN YRAN"/>
    <property type="match status" value="1"/>
</dbReference>
<keyword evidence="3" id="KW-0378">Hydrolase</keyword>
<evidence type="ECO:0000256" key="2">
    <source>
        <dbReference type="HAMAP-Rule" id="MF_00048"/>
    </source>
</evidence>
<dbReference type="GO" id="GO:0004519">
    <property type="term" value="F:endonuclease activity"/>
    <property type="evidence" value="ECO:0007669"/>
    <property type="project" value="UniProtKB-KW"/>
</dbReference>